<accession>A0ABW4VQ48</accession>
<evidence type="ECO:0000313" key="1">
    <source>
        <dbReference type="EMBL" id="MFD2036299.1"/>
    </source>
</evidence>
<comment type="caution">
    <text evidence="1">The sequence shown here is derived from an EMBL/GenBank/DDBJ whole genome shotgun (WGS) entry which is preliminary data.</text>
</comment>
<organism evidence="1 2">
    <name type="scientific">Belliella marina</name>
    <dbReference type="NCBI Taxonomy" id="1644146"/>
    <lineage>
        <taxon>Bacteria</taxon>
        <taxon>Pseudomonadati</taxon>
        <taxon>Bacteroidota</taxon>
        <taxon>Cytophagia</taxon>
        <taxon>Cytophagales</taxon>
        <taxon>Cyclobacteriaceae</taxon>
        <taxon>Belliella</taxon>
    </lineage>
</organism>
<sequence length="165" mass="19131">MGKVRIEKTPLEYMGRGLLSKVDFSDTFSTTNQENNLREITHLIFNKPPKWVKWLFSIRNKTVRLFGLKTEMPADYNERFAVGGYIGYFRIFSISDHEIVLGADDSHLNFRAIVAHNKETLHNIKVITLVQYNNPMGKIYMGIIKPFHLMVVKRLVKNAYQPTPS</sequence>
<keyword evidence="2" id="KW-1185">Reference proteome</keyword>
<dbReference type="RefSeq" id="WP_376887327.1">
    <property type="nucleotide sequence ID" value="NZ_JBHUHR010000039.1"/>
</dbReference>
<protein>
    <submittedName>
        <fullName evidence="1">DUF2867 domain-containing protein</fullName>
    </submittedName>
</protein>
<dbReference type="InterPro" id="IPR021295">
    <property type="entry name" value="DUF2867"/>
</dbReference>
<reference evidence="2" key="1">
    <citation type="journal article" date="2019" name="Int. J. Syst. Evol. Microbiol.">
        <title>The Global Catalogue of Microorganisms (GCM) 10K type strain sequencing project: providing services to taxonomists for standard genome sequencing and annotation.</title>
        <authorList>
            <consortium name="The Broad Institute Genomics Platform"/>
            <consortium name="The Broad Institute Genome Sequencing Center for Infectious Disease"/>
            <person name="Wu L."/>
            <person name="Ma J."/>
        </authorList>
    </citation>
    <scope>NUCLEOTIDE SEQUENCE [LARGE SCALE GENOMIC DNA]</scope>
    <source>
        <strain evidence="2">CGMCC 1.15180</strain>
    </source>
</reference>
<evidence type="ECO:0000313" key="2">
    <source>
        <dbReference type="Proteomes" id="UP001597361"/>
    </source>
</evidence>
<name>A0ABW4VQ48_9BACT</name>
<dbReference type="Pfam" id="PF11066">
    <property type="entry name" value="DUF2867"/>
    <property type="match status" value="1"/>
</dbReference>
<gene>
    <name evidence="1" type="ORF">ACFSKL_15960</name>
</gene>
<dbReference type="Proteomes" id="UP001597361">
    <property type="component" value="Unassembled WGS sequence"/>
</dbReference>
<dbReference type="EMBL" id="JBHUHR010000039">
    <property type="protein sequence ID" value="MFD2036299.1"/>
    <property type="molecule type" value="Genomic_DNA"/>
</dbReference>
<proteinExistence type="predicted"/>